<dbReference type="OrthoDB" id="102511at2759"/>
<dbReference type="InterPro" id="IPR044840">
    <property type="entry name" value="Nup188"/>
</dbReference>
<dbReference type="Gene3D" id="1.25.10.70">
    <property type="match status" value="1"/>
</dbReference>
<accession>A0A4U7KT07</accession>
<reference evidence="2 3" key="1">
    <citation type="submission" date="2019-05" db="EMBL/GenBank/DDBJ databases">
        <title>Sporisorium graminicola CBS 10092 draft sequencing and annotation.</title>
        <authorList>
            <person name="Solano-Gonzalez S."/>
            <person name="Caddick M.X."/>
            <person name="Darby A."/>
        </authorList>
    </citation>
    <scope>NUCLEOTIDE SEQUENCE [LARGE SCALE GENOMIC DNA]</scope>
    <source>
        <strain evidence="2 3">CBS 10092</strain>
    </source>
</reference>
<gene>
    <name evidence="2" type="ORF">EX895_003577</name>
</gene>
<dbReference type="KEGG" id="sgra:EX895_003577"/>
<dbReference type="GO" id="GO:0044611">
    <property type="term" value="C:nuclear pore inner ring"/>
    <property type="evidence" value="ECO:0007669"/>
    <property type="project" value="TreeGrafter"/>
</dbReference>
<dbReference type="PANTHER" id="PTHR31431:SF1">
    <property type="entry name" value="NUCLEOPORIN NUP188"/>
    <property type="match status" value="1"/>
</dbReference>
<dbReference type="GO" id="GO:0006405">
    <property type="term" value="P:RNA export from nucleus"/>
    <property type="evidence" value="ECO:0007669"/>
    <property type="project" value="TreeGrafter"/>
</dbReference>
<dbReference type="PANTHER" id="PTHR31431">
    <property type="entry name" value="NUCLEOPORIN NUP188 HOMOLOG"/>
    <property type="match status" value="1"/>
</dbReference>
<evidence type="ECO:0000313" key="3">
    <source>
        <dbReference type="Proteomes" id="UP000306050"/>
    </source>
</evidence>
<dbReference type="GO" id="GO:0006606">
    <property type="term" value="P:protein import into nucleus"/>
    <property type="evidence" value="ECO:0007669"/>
    <property type="project" value="TreeGrafter"/>
</dbReference>
<dbReference type="GeneID" id="40726472"/>
<feature type="compositionally biased region" description="Low complexity" evidence="1">
    <location>
        <begin position="76"/>
        <end position="89"/>
    </location>
</feature>
<feature type="region of interest" description="Disordered" evidence="1">
    <location>
        <begin position="60"/>
        <end position="94"/>
    </location>
</feature>
<dbReference type="RefSeq" id="XP_029739548.1">
    <property type="nucleotide sequence ID" value="XM_029884175.1"/>
</dbReference>
<name>A0A4U7KT07_9BASI</name>
<protein>
    <submittedName>
        <fullName evidence="2">Uncharacterized protein</fullName>
    </submittedName>
</protein>
<dbReference type="EMBL" id="SRRM01000013">
    <property type="protein sequence ID" value="TKY87563.1"/>
    <property type="molecule type" value="Genomic_DNA"/>
</dbReference>
<organism evidence="2 3">
    <name type="scientific">Sporisorium graminicola</name>
    <dbReference type="NCBI Taxonomy" id="280036"/>
    <lineage>
        <taxon>Eukaryota</taxon>
        <taxon>Fungi</taxon>
        <taxon>Dikarya</taxon>
        <taxon>Basidiomycota</taxon>
        <taxon>Ustilaginomycotina</taxon>
        <taxon>Ustilaginomycetes</taxon>
        <taxon>Ustilaginales</taxon>
        <taxon>Ustilaginaceae</taxon>
        <taxon>Sporisorium</taxon>
    </lineage>
</organism>
<dbReference type="AlphaFoldDB" id="A0A4U7KT07"/>
<keyword evidence="3" id="KW-1185">Reference proteome</keyword>
<dbReference type="Proteomes" id="UP000306050">
    <property type="component" value="Chromosome SGRAM_21"/>
</dbReference>
<evidence type="ECO:0000256" key="1">
    <source>
        <dbReference type="SAM" id="MobiDB-lite"/>
    </source>
</evidence>
<evidence type="ECO:0000313" key="2">
    <source>
        <dbReference type="EMBL" id="TKY87563.1"/>
    </source>
</evidence>
<comment type="caution">
    <text evidence="2">The sequence shown here is derived from an EMBL/GenBank/DDBJ whole genome shotgun (WGS) entry which is preliminary data.</text>
</comment>
<dbReference type="GO" id="GO:0017056">
    <property type="term" value="F:structural constituent of nuclear pore"/>
    <property type="evidence" value="ECO:0007669"/>
    <property type="project" value="InterPro"/>
</dbReference>
<sequence>MGTLEELEETLSGLVELVANPNQDPALRVRVWTMLAAIVDTQPALGTLLLTGRHLAMTTETRLNRSEGDSTKQNDSSSSAPTSQPRSSPQGPVLSKTALDVASEAILSWRAAYSGTSQLLEAVLRFLDVAWVHAAEHVAAFDNIRANSAFFRALADVICEPSECPSSAAEALADFGPALHSSNDADVSTYCYRKMCQARSLRLLQHDVQLGGILKDQAKSGPSSKASLEALLDILTSSERSLGAIEKSFSMPCDPSMRAALERKLAELFPTIYIDSLRHPTRKDDFDLDKRYGDNYHFSVSSFRNKAEGRVLDGEFGGEVTIIEEGLLAIFTINMEWSLIDVQNSVLQAWTQCIETCMGRIIAQALGKDKMQALGKAVITGWTRLATLAADEGREGDFMRGVHATRLALLTKLMELAWGHRHSGESSTSDQIVQAATLCGRLVTHPFFRVEDSLKGTLPPEFHREVFEMVLVCVARIRTLLTSQNSMVRPNDKTIESHKALHATIELFCRHATDALRIKIETALRILQTAQRHEVDLQCLEDDLDILVSIFEMTTRRNVGAETAVWLAYVQETQLLQTTISLFGRAPVLRPESANGNTTPVNPNSAHHVVFMKPLLSLLLSVASQPSSSEEIALQGAVNALASNMLTDSLEDGRVSPLLLSGDPSPAHECWRMMLRVVVNLIDNLGGAGSDNPRWRGVSARFVETDVYGFVRVYQKQIDRAMNLKELQARLESVSGIIGHASSVHGRLSDGNAVTAVSLEQLEEVELISSLLYSLTRLENEQSLLSHATRPDRDAAGPSIVQHLAETSAWTIQPLVHLLQHPNELSSLLGLDPAAEGARVAQETAAAKIRTIVSALVASLWNHTKCVLVLCRGSDAWPSTKSGCAIVRPTTRTSAVRIATLGTLLDLSTHLTDYIRTNKQKLSAEDKAGCSATLEQTLGLAASQAAIWAVGKSKDNTEQAKLEHMARQELESGLSRDIVSALRAAEEVAGAQGNLFSLITTFVESKLNGPLF</sequence>
<feature type="compositionally biased region" description="Basic and acidic residues" evidence="1">
    <location>
        <begin position="62"/>
        <end position="72"/>
    </location>
</feature>
<proteinExistence type="predicted"/>